<keyword evidence="3" id="KW-1185">Reference proteome</keyword>
<accession>A0AAV7QG39</accession>
<feature type="region of interest" description="Disordered" evidence="1">
    <location>
        <begin position="31"/>
        <end position="82"/>
    </location>
</feature>
<evidence type="ECO:0000256" key="1">
    <source>
        <dbReference type="SAM" id="MobiDB-lite"/>
    </source>
</evidence>
<dbReference type="AlphaFoldDB" id="A0AAV7QG39"/>
<evidence type="ECO:0000313" key="2">
    <source>
        <dbReference type="EMBL" id="KAJ1139512.1"/>
    </source>
</evidence>
<evidence type="ECO:0000313" key="3">
    <source>
        <dbReference type="Proteomes" id="UP001066276"/>
    </source>
</evidence>
<feature type="compositionally biased region" description="Basic and acidic residues" evidence="1">
    <location>
        <begin position="50"/>
        <end position="67"/>
    </location>
</feature>
<proteinExistence type="predicted"/>
<dbReference type="Proteomes" id="UP001066276">
    <property type="component" value="Chromosome 6"/>
</dbReference>
<gene>
    <name evidence="2" type="ORF">NDU88_005883</name>
</gene>
<comment type="caution">
    <text evidence="2">The sequence shown here is derived from an EMBL/GenBank/DDBJ whole genome shotgun (WGS) entry which is preliminary data.</text>
</comment>
<protein>
    <submittedName>
        <fullName evidence="2">Uncharacterized protein</fullName>
    </submittedName>
</protein>
<reference evidence="2" key="1">
    <citation type="journal article" date="2022" name="bioRxiv">
        <title>Sequencing and chromosome-scale assembly of the giantPleurodeles waltlgenome.</title>
        <authorList>
            <person name="Brown T."/>
            <person name="Elewa A."/>
            <person name="Iarovenko S."/>
            <person name="Subramanian E."/>
            <person name="Araus A.J."/>
            <person name="Petzold A."/>
            <person name="Susuki M."/>
            <person name="Suzuki K.-i.T."/>
            <person name="Hayashi T."/>
            <person name="Toyoda A."/>
            <person name="Oliveira C."/>
            <person name="Osipova E."/>
            <person name="Leigh N.D."/>
            <person name="Simon A."/>
            <person name="Yun M.H."/>
        </authorList>
    </citation>
    <scope>NUCLEOTIDE SEQUENCE</scope>
    <source>
        <strain evidence="2">20211129_DDA</strain>
        <tissue evidence="2">Liver</tissue>
    </source>
</reference>
<name>A0AAV7QG39_PLEWA</name>
<feature type="compositionally biased region" description="Acidic residues" evidence="1">
    <location>
        <begin position="40"/>
        <end position="49"/>
    </location>
</feature>
<organism evidence="2 3">
    <name type="scientific">Pleurodeles waltl</name>
    <name type="common">Iberian ribbed newt</name>
    <dbReference type="NCBI Taxonomy" id="8319"/>
    <lineage>
        <taxon>Eukaryota</taxon>
        <taxon>Metazoa</taxon>
        <taxon>Chordata</taxon>
        <taxon>Craniata</taxon>
        <taxon>Vertebrata</taxon>
        <taxon>Euteleostomi</taxon>
        <taxon>Amphibia</taxon>
        <taxon>Batrachia</taxon>
        <taxon>Caudata</taxon>
        <taxon>Salamandroidea</taxon>
        <taxon>Salamandridae</taxon>
        <taxon>Pleurodelinae</taxon>
        <taxon>Pleurodeles</taxon>
    </lineage>
</organism>
<dbReference type="EMBL" id="JANPWB010000010">
    <property type="protein sequence ID" value="KAJ1139512.1"/>
    <property type="molecule type" value="Genomic_DNA"/>
</dbReference>
<sequence length="103" mass="11473">MHLYYIMQFFLKVKSHLKRYTGCDPGVHLPDVGDQGVNVVEEDGGDVGEDERSRGPDHQRPRAKAEALLEPPHGVRHPAKASARADEAIKLALDTLRALKEHL</sequence>